<proteinExistence type="predicted"/>
<evidence type="ECO:0000256" key="1">
    <source>
        <dbReference type="SAM" id="Phobius"/>
    </source>
</evidence>
<dbReference type="RefSeq" id="WP_147168292.1">
    <property type="nucleotide sequence ID" value="NZ_VOOR01000031.1"/>
</dbReference>
<gene>
    <name evidence="2" type="ORF">FRY97_14595</name>
</gene>
<feature type="transmembrane region" description="Helical" evidence="1">
    <location>
        <begin position="12"/>
        <end position="36"/>
    </location>
</feature>
<sequence length="316" mass="36024">MPIASDNIGKRVVANAAVSLSSPFRVFFGLLLIVMAKDYSFLGELPSTLFRPHLFILSNLLDAWPSAAFFKGSFYLKILLGLFVVLGVHTRFALLGVGVVGILQNTFIYSFGKIDHSILFDLLPFVLFFSNLGSQHAVLPDKKWHFEKEAVGAFAFIVVYGFFTAGIGKALVWLDFDLHTSGFLSWFLSGYYSLGRDELLAEWVLKFPPLILEIMDYAAVFFELSGVFFLFWSRKMWFFYLTLICVFHFMNALFLNIGFAIHIPVVGIWLFIPYFEKFKWLVITIPLFFLLDNILFVALSWLLMSILGVISVKNEC</sequence>
<feature type="transmembrane region" description="Helical" evidence="1">
    <location>
        <begin position="151"/>
        <end position="174"/>
    </location>
</feature>
<feature type="transmembrane region" description="Helical" evidence="1">
    <location>
        <begin position="278"/>
        <end position="303"/>
    </location>
</feature>
<keyword evidence="3" id="KW-1185">Reference proteome</keyword>
<dbReference type="Proteomes" id="UP000321580">
    <property type="component" value="Unassembled WGS sequence"/>
</dbReference>
<feature type="transmembrane region" description="Helical" evidence="1">
    <location>
        <begin position="239"/>
        <end position="272"/>
    </location>
</feature>
<feature type="transmembrane region" description="Helical" evidence="1">
    <location>
        <begin position="63"/>
        <end position="85"/>
    </location>
</feature>
<keyword evidence="1" id="KW-1133">Transmembrane helix</keyword>
<dbReference type="OrthoDB" id="1496251at2"/>
<reference evidence="2 3" key="1">
    <citation type="submission" date="2019-08" db="EMBL/GenBank/DDBJ databases">
        <title>Genome of Phaeodactylibacter luteus.</title>
        <authorList>
            <person name="Bowman J.P."/>
        </authorList>
    </citation>
    <scope>NUCLEOTIDE SEQUENCE [LARGE SCALE GENOMIC DNA]</scope>
    <source>
        <strain evidence="2 3">KCTC 42180</strain>
    </source>
</reference>
<comment type="caution">
    <text evidence="2">The sequence shown here is derived from an EMBL/GenBank/DDBJ whole genome shotgun (WGS) entry which is preliminary data.</text>
</comment>
<evidence type="ECO:0008006" key="4">
    <source>
        <dbReference type="Google" id="ProtNLM"/>
    </source>
</evidence>
<keyword evidence="1" id="KW-0812">Transmembrane</keyword>
<feature type="transmembrane region" description="Helical" evidence="1">
    <location>
        <begin position="92"/>
        <end position="112"/>
    </location>
</feature>
<accession>A0A5C6RKD6</accession>
<feature type="transmembrane region" description="Helical" evidence="1">
    <location>
        <begin position="118"/>
        <end position="139"/>
    </location>
</feature>
<organism evidence="2 3">
    <name type="scientific">Phaeodactylibacter luteus</name>
    <dbReference type="NCBI Taxonomy" id="1564516"/>
    <lineage>
        <taxon>Bacteria</taxon>
        <taxon>Pseudomonadati</taxon>
        <taxon>Bacteroidota</taxon>
        <taxon>Saprospiria</taxon>
        <taxon>Saprospirales</taxon>
        <taxon>Haliscomenobacteraceae</taxon>
        <taxon>Phaeodactylibacter</taxon>
    </lineage>
</organism>
<dbReference type="AlphaFoldDB" id="A0A5C6RKD6"/>
<evidence type="ECO:0000313" key="2">
    <source>
        <dbReference type="EMBL" id="TXB62385.1"/>
    </source>
</evidence>
<name>A0A5C6RKD6_9BACT</name>
<evidence type="ECO:0000313" key="3">
    <source>
        <dbReference type="Proteomes" id="UP000321580"/>
    </source>
</evidence>
<protein>
    <recommendedName>
        <fullName evidence="4">HTTM domain-containing protein</fullName>
    </recommendedName>
</protein>
<dbReference type="EMBL" id="VOOR01000031">
    <property type="protein sequence ID" value="TXB62385.1"/>
    <property type="molecule type" value="Genomic_DNA"/>
</dbReference>
<feature type="transmembrane region" description="Helical" evidence="1">
    <location>
        <begin position="214"/>
        <end position="232"/>
    </location>
</feature>
<keyword evidence="1" id="KW-0472">Membrane</keyword>